<accession>A0A3D9CKE4</accession>
<evidence type="ECO:0000313" key="1">
    <source>
        <dbReference type="EMBL" id="REC66226.1"/>
    </source>
</evidence>
<dbReference type="RefSeq" id="WP_116037078.1">
    <property type="nucleotide sequence ID" value="NZ_JBHLVV010000046.1"/>
</dbReference>
<dbReference type="Gene3D" id="3.40.50.300">
    <property type="entry name" value="P-loop containing nucleotide triphosphate hydrolases"/>
    <property type="match status" value="1"/>
</dbReference>
<dbReference type="SUPFAM" id="SSF52540">
    <property type="entry name" value="P-loop containing nucleoside triphosphate hydrolases"/>
    <property type="match status" value="1"/>
</dbReference>
<dbReference type="OrthoDB" id="877327at2"/>
<keyword evidence="2" id="KW-1185">Reference proteome</keyword>
<proteinExistence type="predicted"/>
<dbReference type="InterPro" id="IPR027417">
    <property type="entry name" value="P-loop_NTPase"/>
</dbReference>
<evidence type="ECO:0000313" key="2">
    <source>
        <dbReference type="Proteomes" id="UP000256326"/>
    </source>
</evidence>
<protein>
    <submittedName>
        <fullName evidence="1">Mobilization protein</fullName>
    </submittedName>
</protein>
<dbReference type="Proteomes" id="UP000256326">
    <property type="component" value="Unassembled WGS sequence"/>
</dbReference>
<gene>
    <name evidence="1" type="ORF">DRF58_16955</name>
</gene>
<sequence>MRAEKEVVLSSVESASSWKEARLLITDNFESPPVVLKIDDSIIGTLGNFSASTGKAKSKKTFNICAIVSAALTNSIVLNYEASLPIGKQKILYVDTEQSKFHCKRVLSRILQLAGFPLNQHPLNLEFLSLRGYATKERLKKIEEAIYEIEELGLVIIDGIRDLAHDINSPGESTDIITKLMQWTDQRKIHIHTVLHLNKGDDNTRGHLGTELNNKAETVLQITKNEFDKNISSVTAMHIRDKDFEPFAFMINDDGLPEMVEDYQHQQSVSNKGFDYSEVSGEKHREALELLFSESSLVSYSTLIERLQNSYASIGHVFGINKAKKLKTFLENKRMILKEDKFYKFNPDFYY</sequence>
<dbReference type="EMBL" id="QNUG01000065">
    <property type="protein sequence ID" value="REC66226.1"/>
    <property type="molecule type" value="Genomic_DNA"/>
</dbReference>
<dbReference type="Pfam" id="PF13481">
    <property type="entry name" value="AAA_25"/>
    <property type="match status" value="1"/>
</dbReference>
<dbReference type="AlphaFoldDB" id="A0A3D9CKE4"/>
<comment type="caution">
    <text evidence="1">The sequence shown here is derived from an EMBL/GenBank/DDBJ whole genome shotgun (WGS) entry which is preliminary data.</text>
</comment>
<name>A0A3D9CKE4_9FLAO</name>
<reference evidence="1 2" key="1">
    <citation type="journal article" date="2006" name="Int. J. Syst. Evol. Microbiol.">
        <title>Chryseobacterium hispanicum sp. nov., isolated from the drinking water distribution system of Sevilla, Spain.</title>
        <authorList>
            <person name="Gallego V."/>
            <person name="Garcia M.T."/>
            <person name="Ventosa A."/>
        </authorList>
    </citation>
    <scope>NUCLEOTIDE SEQUENCE [LARGE SCALE GENOMIC DNA]</scope>
    <source>
        <strain evidence="1 2">KCTC 22104</strain>
    </source>
</reference>
<organism evidence="1 2">
    <name type="scientific">Epilithonimonas hispanica</name>
    <dbReference type="NCBI Taxonomy" id="358687"/>
    <lineage>
        <taxon>Bacteria</taxon>
        <taxon>Pseudomonadati</taxon>
        <taxon>Bacteroidota</taxon>
        <taxon>Flavobacteriia</taxon>
        <taxon>Flavobacteriales</taxon>
        <taxon>Weeksellaceae</taxon>
        <taxon>Chryseobacterium group</taxon>
        <taxon>Epilithonimonas</taxon>
    </lineage>
</organism>